<evidence type="ECO:0000256" key="1">
    <source>
        <dbReference type="ARBA" id="ARBA00006484"/>
    </source>
</evidence>
<dbReference type="InterPro" id="IPR020904">
    <property type="entry name" value="Sc_DH/Rdtase_CS"/>
</dbReference>
<organism evidence="4 5">
    <name type="scientific">Arthrobacter glacialis</name>
    <dbReference type="NCBI Taxonomy" id="1664"/>
    <lineage>
        <taxon>Bacteria</taxon>
        <taxon>Bacillati</taxon>
        <taxon>Actinomycetota</taxon>
        <taxon>Actinomycetes</taxon>
        <taxon>Micrococcales</taxon>
        <taxon>Micrococcaceae</taxon>
        <taxon>Arthrobacter</taxon>
    </lineage>
</organism>
<dbReference type="PANTHER" id="PTHR42760:SF115">
    <property type="entry name" value="3-OXOACYL-[ACYL-CARRIER-PROTEIN] REDUCTASE FABG"/>
    <property type="match status" value="1"/>
</dbReference>
<dbReference type="EMBL" id="PPXC01000020">
    <property type="protein sequence ID" value="POH71925.1"/>
    <property type="molecule type" value="Genomic_DNA"/>
</dbReference>
<evidence type="ECO:0000313" key="5">
    <source>
        <dbReference type="Proteomes" id="UP000237061"/>
    </source>
</evidence>
<dbReference type="SMART" id="SM00822">
    <property type="entry name" value="PKS_KR"/>
    <property type="match status" value="1"/>
</dbReference>
<dbReference type="InterPro" id="IPR002347">
    <property type="entry name" value="SDR_fam"/>
</dbReference>
<dbReference type="Gene3D" id="3.40.50.720">
    <property type="entry name" value="NAD(P)-binding Rossmann-like Domain"/>
    <property type="match status" value="1"/>
</dbReference>
<dbReference type="PANTHER" id="PTHR42760">
    <property type="entry name" value="SHORT-CHAIN DEHYDROGENASES/REDUCTASES FAMILY MEMBER"/>
    <property type="match status" value="1"/>
</dbReference>
<keyword evidence="2" id="KW-0560">Oxidoreductase</keyword>
<comment type="caution">
    <text evidence="4">The sequence shown here is derived from an EMBL/GenBank/DDBJ whole genome shotgun (WGS) entry which is preliminary data.</text>
</comment>
<dbReference type="InterPro" id="IPR036291">
    <property type="entry name" value="NAD(P)-bd_dom_sf"/>
</dbReference>
<dbReference type="PRINTS" id="PR00081">
    <property type="entry name" value="GDHRDH"/>
</dbReference>
<evidence type="ECO:0000256" key="2">
    <source>
        <dbReference type="ARBA" id="ARBA00023002"/>
    </source>
</evidence>
<proteinExistence type="inferred from homology"/>
<gene>
    <name evidence="4" type="ORF">CVS27_18515</name>
</gene>
<dbReference type="GO" id="GO:0016616">
    <property type="term" value="F:oxidoreductase activity, acting on the CH-OH group of donors, NAD or NADP as acceptor"/>
    <property type="evidence" value="ECO:0007669"/>
    <property type="project" value="TreeGrafter"/>
</dbReference>
<keyword evidence="5" id="KW-1185">Reference proteome</keyword>
<dbReference type="PROSITE" id="PS00061">
    <property type="entry name" value="ADH_SHORT"/>
    <property type="match status" value="1"/>
</dbReference>
<dbReference type="InterPro" id="IPR057326">
    <property type="entry name" value="KR_dom"/>
</dbReference>
<dbReference type="OrthoDB" id="517007at2"/>
<dbReference type="Proteomes" id="UP000237061">
    <property type="component" value="Unassembled WGS sequence"/>
</dbReference>
<evidence type="ECO:0000313" key="4">
    <source>
        <dbReference type="EMBL" id="POH71925.1"/>
    </source>
</evidence>
<sequence>MESPKVVLVTGAASGIGRACAWAVHQENHPADVLVLADLDMPGLAELAKDLTGRRIIAVPTDVSDPVSVDILFSLIAERPEPLGAVIHAAGVLATGSALSAGIDAWRRTMAVNADGTFLIVTSAARLLMDSTGANRALVLIGSNAAGVPRASMPLYSASKAAAAALLRCVGLELAPHGIRANTVCPGSTNTAMQRDFWGDDQVAGEQSVLTGDLAQFRVGIPLGRMAQPEDIANAAVFLLSEQARHITMQDIYVDGGATLRA</sequence>
<reference evidence="4 5" key="1">
    <citation type="submission" date="2018-01" db="EMBL/GenBank/DDBJ databases">
        <title>Arthrobacter sp. nov., from glaciers in China.</title>
        <authorList>
            <person name="Liu Q."/>
            <person name="Xin Y.-H."/>
        </authorList>
    </citation>
    <scope>NUCLEOTIDE SEQUENCE [LARGE SCALE GENOMIC DNA]</scope>
    <source>
        <strain evidence="4 5">HLT2-12-2</strain>
    </source>
</reference>
<feature type="domain" description="Ketoreductase" evidence="3">
    <location>
        <begin position="5"/>
        <end position="152"/>
    </location>
</feature>
<accession>A0A2S3ZRQ9</accession>
<protein>
    <submittedName>
        <fullName evidence="4">2,3-dihydro-2,3-dihydroxybenzoate dehydrogenase</fullName>
    </submittedName>
</protein>
<comment type="similarity">
    <text evidence="1">Belongs to the short-chain dehydrogenases/reductases (SDR) family.</text>
</comment>
<dbReference type="FunFam" id="3.40.50.720:FF:000084">
    <property type="entry name" value="Short-chain dehydrogenase reductase"/>
    <property type="match status" value="1"/>
</dbReference>
<evidence type="ECO:0000259" key="3">
    <source>
        <dbReference type="SMART" id="SM00822"/>
    </source>
</evidence>
<dbReference type="SUPFAM" id="SSF51735">
    <property type="entry name" value="NAD(P)-binding Rossmann-fold domains"/>
    <property type="match status" value="1"/>
</dbReference>
<dbReference type="Pfam" id="PF13561">
    <property type="entry name" value="adh_short_C2"/>
    <property type="match status" value="1"/>
</dbReference>
<dbReference type="AlphaFoldDB" id="A0A2S3ZRQ9"/>
<name>A0A2S3ZRQ9_ARTGL</name>